<dbReference type="InterPro" id="IPR012674">
    <property type="entry name" value="Calycin"/>
</dbReference>
<evidence type="ECO:0000313" key="2">
    <source>
        <dbReference type="EMBL" id="CAG5119018.1"/>
    </source>
</evidence>
<evidence type="ECO:0000256" key="1">
    <source>
        <dbReference type="ARBA" id="ARBA00008390"/>
    </source>
</evidence>
<dbReference type="Proteomes" id="UP000678393">
    <property type="component" value="Unassembled WGS sequence"/>
</dbReference>
<name>A0A8S3YRF6_9EUPU</name>
<dbReference type="AlphaFoldDB" id="A0A8S3YRF6"/>
<organism evidence="2 3">
    <name type="scientific">Candidula unifasciata</name>
    <dbReference type="NCBI Taxonomy" id="100452"/>
    <lineage>
        <taxon>Eukaryota</taxon>
        <taxon>Metazoa</taxon>
        <taxon>Spiralia</taxon>
        <taxon>Lophotrochozoa</taxon>
        <taxon>Mollusca</taxon>
        <taxon>Gastropoda</taxon>
        <taxon>Heterobranchia</taxon>
        <taxon>Euthyneura</taxon>
        <taxon>Panpulmonata</taxon>
        <taxon>Eupulmonata</taxon>
        <taxon>Stylommatophora</taxon>
        <taxon>Helicina</taxon>
        <taxon>Helicoidea</taxon>
        <taxon>Geomitridae</taxon>
        <taxon>Candidula</taxon>
    </lineage>
</organism>
<gene>
    <name evidence="2" type="ORF">CUNI_LOCUS4576</name>
</gene>
<dbReference type="InterPro" id="IPR000463">
    <property type="entry name" value="Fatty_acid-bd"/>
</dbReference>
<accession>A0A8S3YRF6</accession>
<comment type="similarity">
    <text evidence="1">Belongs to the calycin superfamily. Fatty-acid binding protein (FABP) family.</text>
</comment>
<dbReference type="GO" id="GO:0008289">
    <property type="term" value="F:lipid binding"/>
    <property type="evidence" value="ECO:0007669"/>
    <property type="project" value="UniProtKB-KW"/>
</dbReference>
<dbReference type="CDD" id="cd00742">
    <property type="entry name" value="FABP"/>
    <property type="match status" value="1"/>
</dbReference>
<dbReference type="PANTHER" id="PTHR11955">
    <property type="entry name" value="FATTY ACID BINDING PROTEIN"/>
    <property type="match status" value="1"/>
</dbReference>
<sequence>MEGDLLGLGFEQSNVSNTSPQEVQQFESTFLQLHHLSGHVAPPSQFQTSSVQQLPFVNVHQPPAQFQNVAVQQQESSVLQQSLQETKPDETTVVSKKSVEDTQNLAITEQKTANISPTTNEVWKPSPLQDGPSDPILREIKEKFSGRWKLIRSDPYDEYLKAAGVGFFARKLAISRAPEQEISIKGNKIHIDFRSTFHNQIQVFVLEESVENVVETTRQSIFCSYKDGQLTLLMTPLEPGLNRTQEVQRYISEHGELVVMYTCGTSTCRRYFARIADTVAPLNIVG</sequence>
<protein>
    <submittedName>
        <fullName evidence="2">Uncharacterized protein</fullName>
    </submittedName>
</protein>
<dbReference type="Gene3D" id="2.40.128.20">
    <property type="match status" value="1"/>
</dbReference>
<keyword evidence="3" id="KW-1185">Reference proteome</keyword>
<comment type="caution">
    <text evidence="2">The sequence shown here is derived from an EMBL/GenBank/DDBJ whole genome shotgun (WGS) entry which is preliminary data.</text>
</comment>
<proteinExistence type="inferred from homology"/>
<dbReference type="InterPro" id="IPR031259">
    <property type="entry name" value="ILBP"/>
</dbReference>
<reference evidence="2" key="1">
    <citation type="submission" date="2021-04" db="EMBL/GenBank/DDBJ databases">
        <authorList>
            <consortium name="Molecular Ecology Group"/>
        </authorList>
    </citation>
    <scope>NUCLEOTIDE SEQUENCE</scope>
</reference>
<evidence type="ECO:0000313" key="3">
    <source>
        <dbReference type="Proteomes" id="UP000678393"/>
    </source>
</evidence>
<dbReference type="PRINTS" id="PR00178">
    <property type="entry name" value="FATTYACIDBP"/>
</dbReference>
<dbReference type="SUPFAM" id="SSF50814">
    <property type="entry name" value="Lipocalins"/>
    <property type="match status" value="1"/>
</dbReference>
<dbReference type="EMBL" id="CAJHNH020000645">
    <property type="protein sequence ID" value="CAG5119018.1"/>
    <property type="molecule type" value="Genomic_DNA"/>
</dbReference>
<dbReference type="OrthoDB" id="354351at2759"/>